<dbReference type="AlphaFoldDB" id="A0A2J8AFH7"/>
<evidence type="ECO:0000256" key="1">
    <source>
        <dbReference type="SAM" id="SignalP"/>
    </source>
</evidence>
<accession>A0A2J8AFH7</accession>
<dbReference type="OrthoDB" id="10509551at2759"/>
<comment type="caution">
    <text evidence="2">The sequence shown here is derived from an EMBL/GenBank/DDBJ whole genome shotgun (WGS) entry which is preliminary data.</text>
</comment>
<keyword evidence="1" id="KW-0732">Signal</keyword>
<keyword evidence="3" id="KW-1185">Reference proteome</keyword>
<proteinExistence type="predicted"/>
<organism evidence="2 3">
    <name type="scientific">Tetrabaena socialis</name>
    <dbReference type="NCBI Taxonomy" id="47790"/>
    <lineage>
        <taxon>Eukaryota</taxon>
        <taxon>Viridiplantae</taxon>
        <taxon>Chlorophyta</taxon>
        <taxon>core chlorophytes</taxon>
        <taxon>Chlorophyceae</taxon>
        <taxon>CS clade</taxon>
        <taxon>Chlamydomonadales</taxon>
        <taxon>Tetrabaenaceae</taxon>
        <taxon>Tetrabaena</taxon>
    </lineage>
</organism>
<name>A0A2J8AFH7_9CHLO</name>
<dbReference type="PROSITE" id="PS51257">
    <property type="entry name" value="PROKAR_LIPOPROTEIN"/>
    <property type="match status" value="1"/>
</dbReference>
<feature type="chain" id="PRO_5014441029" evidence="1">
    <location>
        <begin position="22"/>
        <end position="150"/>
    </location>
</feature>
<protein>
    <submittedName>
        <fullName evidence="2">Uncharacterized protein</fullName>
    </submittedName>
</protein>
<reference evidence="2 3" key="1">
    <citation type="journal article" date="2017" name="Mol. Biol. Evol.">
        <title>The 4-celled Tetrabaena socialis nuclear genome reveals the essential components for genetic control of cell number at the origin of multicellularity in the volvocine lineage.</title>
        <authorList>
            <person name="Featherston J."/>
            <person name="Arakaki Y."/>
            <person name="Hanschen E.R."/>
            <person name="Ferris P.J."/>
            <person name="Michod R.E."/>
            <person name="Olson B.J.S.C."/>
            <person name="Nozaki H."/>
            <person name="Durand P.M."/>
        </authorList>
    </citation>
    <scope>NUCLEOTIDE SEQUENCE [LARGE SCALE GENOMIC DNA]</scope>
    <source>
        <strain evidence="2 3">NIES-571</strain>
    </source>
</reference>
<feature type="signal peptide" evidence="1">
    <location>
        <begin position="1"/>
        <end position="21"/>
    </location>
</feature>
<evidence type="ECO:0000313" key="3">
    <source>
        <dbReference type="Proteomes" id="UP000236333"/>
    </source>
</evidence>
<dbReference type="Proteomes" id="UP000236333">
    <property type="component" value="Unassembled WGS sequence"/>
</dbReference>
<sequence>MTRRGFLLALAGLLAAHQASAQGCPAVSGYAFYRLQDATGAYVIKTLDAAGSAASIGGECTSTRRCNAFTTAGQLKIVPAVPIFELMDASSPDTLECDGIYIASRTLTGLVLPAGVNADTLRQQGQGTLRNMQAAIAAANKVSGRCRTAG</sequence>
<gene>
    <name evidence="2" type="ORF">TSOC_001950</name>
</gene>
<evidence type="ECO:0000313" key="2">
    <source>
        <dbReference type="EMBL" id="PNH11242.1"/>
    </source>
</evidence>
<dbReference type="EMBL" id="PGGS01000034">
    <property type="protein sequence ID" value="PNH11242.1"/>
    <property type="molecule type" value="Genomic_DNA"/>
</dbReference>